<evidence type="ECO:0000313" key="2">
    <source>
        <dbReference type="Proteomes" id="UP000538292"/>
    </source>
</evidence>
<dbReference type="RefSeq" id="WP_181741123.1">
    <property type="nucleotide sequence ID" value="NZ_JACEOL010000037.1"/>
</dbReference>
<name>A0A7W1XU15_9BACL</name>
<evidence type="ECO:0000313" key="1">
    <source>
        <dbReference type="EMBL" id="MBA4603010.1"/>
    </source>
</evidence>
<dbReference type="AlphaFoldDB" id="A0A7W1XU15"/>
<protein>
    <submittedName>
        <fullName evidence="1">Uncharacterized protein</fullName>
    </submittedName>
</protein>
<gene>
    <name evidence="1" type="ORF">H2C83_11920</name>
</gene>
<proteinExistence type="predicted"/>
<dbReference type="EMBL" id="JACEOL010000037">
    <property type="protein sequence ID" value="MBA4603010.1"/>
    <property type="molecule type" value="Genomic_DNA"/>
</dbReference>
<comment type="caution">
    <text evidence="1">The sequence shown here is derived from an EMBL/GenBank/DDBJ whole genome shotgun (WGS) entry which is preliminary data.</text>
</comment>
<dbReference type="Proteomes" id="UP000538292">
    <property type="component" value="Unassembled WGS sequence"/>
</dbReference>
<accession>A0A7W1XU15</accession>
<keyword evidence="2" id="KW-1185">Reference proteome</keyword>
<organism evidence="1 2">
    <name type="scientific">Thermoactinomyces mirandus</name>
    <dbReference type="NCBI Taxonomy" id="2756294"/>
    <lineage>
        <taxon>Bacteria</taxon>
        <taxon>Bacillati</taxon>
        <taxon>Bacillota</taxon>
        <taxon>Bacilli</taxon>
        <taxon>Bacillales</taxon>
        <taxon>Thermoactinomycetaceae</taxon>
        <taxon>Thermoactinomyces</taxon>
    </lineage>
</organism>
<reference evidence="1 2" key="1">
    <citation type="submission" date="2020-07" db="EMBL/GenBank/DDBJ databases">
        <title>Thermoactinomyces phylogeny.</title>
        <authorList>
            <person name="Dunlap C."/>
        </authorList>
    </citation>
    <scope>NUCLEOTIDE SEQUENCE [LARGE SCALE GENOMIC DNA]</scope>
    <source>
        <strain evidence="1 2">AMNI-1</strain>
    </source>
</reference>
<sequence>MRTPNKKRWVAIALLSGILSGSVWIFGSAQATGDPIIVRTPKLQMELEKIDKDPLPLNIQVERR</sequence>